<dbReference type="InterPro" id="IPR010206">
    <property type="entry name" value="PolA_pol_I"/>
</dbReference>
<evidence type="ECO:0000313" key="14">
    <source>
        <dbReference type="Proteomes" id="UP000502260"/>
    </source>
</evidence>
<evidence type="ECO:0000259" key="10">
    <source>
        <dbReference type="Pfam" id="PF01743"/>
    </source>
</evidence>
<dbReference type="Gene3D" id="1.10.3090.10">
    <property type="entry name" value="cca-adding enzyme, domain 2"/>
    <property type="match status" value="1"/>
</dbReference>
<reference evidence="14" key="1">
    <citation type="submission" date="2020-03" db="EMBL/GenBank/DDBJ databases">
        <title>Complete genome sequence of sulfur-oxidizing bacterium skT11.</title>
        <authorList>
            <person name="Kanda M."/>
            <person name="Kojima H."/>
            <person name="Fukui M."/>
        </authorList>
    </citation>
    <scope>NUCLEOTIDE SEQUENCE [LARGE SCALE GENOMIC DNA]</scope>
    <source>
        <strain evidence="14">skT11</strain>
    </source>
</reference>
<dbReference type="GO" id="GO:1990817">
    <property type="term" value="F:poly(A) RNA polymerase activity"/>
    <property type="evidence" value="ECO:0007669"/>
    <property type="project" value="UniProtKB-UniRule"/>
</dbReference>
<dbReference type="AlphaFoldDB" id="A0A6F8VBE4"/>
<feature type="domain" description="Poly A polymerase head" evidence="10">
    <location>
        <begin position="56"/>
        <end position="193"/>
    </location>
</feature>
<evidence type="ECO:0000259" key="12">
    <source>
        <dbReference type="Pfam" id="PF12627"/>
    </source>
</evidence>
<accession>A0A6F8VBE4</accession>
<dbReference type="InterPro" id="IPR032828">
    <property type="entry name" value="PolyA_RNA-bd"/>
</dbReference>
<evidence type="ECO:0000256" key="9">
    <source>
        <dbReference type="SAM" id="MobiDB-lite"/>
    </source>
</evidence>
<dbReference type="PANTHER" id="PTHR43051">
    <property type="entry name" value="POLYNUCLEOTIDE ADENYLYLTRANSFERASE FAMILY PROTEIN"/>
    <property type="match status" value="1"/>
</dbReference>
<feature type="region of interest" description="Disordered" evidence="9">
    <location>
        <begin position="427"/>
        <end position="463"/>
    </location>
</feature>
<dbReference type="PANTHER" id="PTHR43051:SF1">
    <property type="entry name" value="POLYNUCLEOTIDE ADENYLYLTRANSFERASE FAMILY PROTEIN"/>
    <property type="match status" value="1"/>
</dbReference>
<keyword evidence="4 7" id="KW-0067">ATP-binding</keyword>
<dbReference type="GO" id="GO:0003723">
    <property type="term" value="F:RNA binding"/>
    <property type="evidence" value="ECO:0007669"/>
    <property type="project" value="UniProtKB-UniRule"/>
</dbReference>
<protein>
    <recommendedName>
        <fullName evidence="7">Poly(A) polymerase I</fullName>
        <shortName evidence="7">PAP I</shortName>
        <ecNumber evidence="7">2.7.7.19</ecNumber>
    </recommendedName>
</protein>
<keyword evidence="6 7" id="KW-0804">Transcription</keyword>
<dbReference type="CDD" id="cd05398">
    <property type="entry name" value="NT_ClassII-CCAase"/>
    <property type="match status" value="1"/>
</dbReference>
<evidence type="ECO:0000256" key="7">
    <source>
        <dbReference type="HAMAP-Rule" id="MF_00957"/>
    </source>
</evidence>
<keyword evidence="1 7" id="KW-0507">mRNA processing</keyword>
<evidence type="ECO:0000256" key="8">
    <source>
        <dbReference type="RuleBase" id="RU003953"/>
    </source>
</evidence>
<comment type="function">
    <text evidence="7">Adds poly(A) tail to the 3' end of many RNAs, which usually targets these RNAs for decay. Plays a significant role in the global control of gene expression, through influencing the rate of transcript degradation, and in the general RNA quality control.</text>
</comment>
<dbReference type="InterPro" id="IPR052191">
    <property type="entry name" value="tRNA_ntf/polyA_polymerase_I"/>
</dbReference>
<feature type="domain" description="tRNA nucleotidyltransferase/poly(A) polymerase RNA and SrmB- binding" evidence="12">
    <location>
        <begin position="221"/>
        <end position="281"/>
    </location>
</feature>
<dbReference type="EC" id="2.7.7.19" evidence="7"/>
<dbReference type="GO" id="GO:0043633">
    <property type="term" value="P:polyadenylation-dependent RNA catabolic process"/>
    <property type="evidence" value="ECO:0007669"/>
    <property type="project" value="InterPro"/>
</dbReference>
<evidence type="ECO:0000256" key="3">
    <source>
        <dbReference type="ARBA" id="ARBA00022741"/>
    </source>
</evidence>
<dbReference type="NCBIfam" id="TIGR01942">
    <property type="entry name" value="pcnB"/>
    <property type="match status" value="1"/>
</dbReference>
<dbReference type="Pfam" id="PF01743">
    <property type="entry name" value="PolyA_pol"/>
    <property type="match status" value="1"/>
</dbReference>
<keyword evidence="3 7" id="KW-0547">Nucleotide-binding</keyword>
<dbReference type="HAMAP" id="MF_00957">
    <property type="entry name" value="PolyA_pol"/>
    <property type="match status" value="1"/>
</dbReference>
<dbReference type="RefSeq" id="WP_173062788.1">
    <property type="nucleotide sequence ID" value="NZ_AP022853.1"/>
</dbReference>
<evidence type="ECO:0000256" key="5">
    <source>
        <dbReference type="ARBA" id="ARBA00022884"/>
    </source>
</evidence>
<evidence type="ECO:0000259" key="11">
    <source>
        <dbReference type="Pfam" id="PF12626"/>
    </source>
</evidence>
<gene>
    <name evidence="7 13" type="primary">pcnB</name>
    <name evidence="13" type="ORF">SKTS_15360</name>
</gene>
<organism evidence="13 14">
    <name type="scientific">Sulfurimicrobium lacus</name>
    <dbReference type="NCBI Taxonomy" id="2715678"/>
    <lineage>
        <taxon>Bacteria</taxon>
        <taxon>Pseudomonadati</taxon>
        <taxon>Pseudomonadota</taxon>
        <taxon>Betaproteobacteria</taxon>
        <taxon>Nitrosomonadales</taxon>
        <taxon>Sulfuricellaceae</taxon>
        <taxon>Sulfurimicrobium</taxon>
    </lineage>
</organism>
<dbReference type="Proteomes" id="UP000502260">
    <property type="component" value="Chromosome"/>
</dbReference>
<proteinExistence type="inferred from homology"/>
<dbReference type="Gene3D" id="3.30.460.10">
    <property type="entry name" value="Beta Polymerase, domain 2"/>
    <property type="match status" value="1"/>
</dbReference>
<keyword evidence="2 7" id="KW-0808">Transferase</keyword>
<feature type="active site" evidence="7">
    <location>
        <position position="76"/>
    </location>
</feature>
<sequence length="463" mass="52171">MIRKFIRKVFSKAAPKTGLRDKPQIISESKHGIRRNQLSPCALKVTGELQHAGYAAFVVGGAVRDLLLGKTPKDYDVATDATPEEVRNLFRRSRIIGRRFRLVHVMCGAETIEVSTFRGSGAPAPDEEEDQGNSGLHVTNANGRILRDNVFGSQAEDALRRDFTINAMFYHPGNGEIWDYHNGYKDAKAGVLRIIGDPRTRYQEDPVRMLRAARFAAKLEFQLDPATRAPIAGLGHLLEDVPPSRLFDEILKLLLSGHAQRSLKQLRAEGLHHGVLPLLDVILEQPMGERFVTLALHETDLRIKEDKPVSPAFLFAALLWHEVLALSKTIEDGGERTAPALYQAMDRVIQTQVEMLAIPRRFTSTMKEIWGLQPRFMQRAGKRPFALLSHPRFRAGFDFLLLRCESGEVEMELGRWWEKFQHAGDAQRAEMLQPDTAPKKRRRRRKPKNAGSAALDTDLAAED</sequence>
<evidence type="ECO:0000256" key="6">
    <source>
        <dbReference type="ARBA" id="ARBA00023163"/>
    </source>
</evidence>
<dbReference type="Pfam" id="PF12627">
    <property type="entry name" value="PolyA_pol_RNAbd"/>
    <property type="match status" value="1"/>
</dbReference>
<feature type="region of interest" description="Disordered" evidence="9">
    <location>
        <begin position="118"/>
        <end position="139"/>
    </location>
</feature>
<dbReference type="InterPro" id="IPR043519">
    <property type="entry name" value="NT_sf"/>
</dbReference>
<evidence type="ECO:0000256" key="2">
    <source>
        <dbReference type="ARBA" id="ARBA00022679"/>
    </source>
</evidence>
<feature type="domain" description="Polymerase A arginine-rich C-terminal" evidence="11">
    <location>
        <begin position="334"/>
        <end position="446"/>
    </location>
</feature>
<dbReference type="SUPFAM" id="SSF81891">
    <property type="entry name" value="Poly A polymerase C-terminal region-like"/>
    <property type="match status" value="1"/>
</dbReference>
<dbReference type="InterPro" id="IPR025866">
    <property type="entry name" value="PolyA_pol_arg_C_dom"/>
</dbReference>
<name>A0A6F8VBE4_9PROT</name>
<feature type="active site" evidence="7">
    <location>
        <position position="162"/>
    </location>
</feature>
<dbReference type="GO" id="GO:0005524">
    <property type="term" value="F:ATP binding"/>
    <property type="evidence" value="ECO:0007669"/>
    <property type="project" value="UniProtKB-UniRule"/>
</dbReference>
<keyword evidence="5 7" id="KW-0694">RNA-binding</keyword>
<comment type="similarity">
    <text evidence="7 8">Belongs to the tRNA nucleotidyltransferase/poly(A) polymerase family.</text>
</comment>
<evidence type="ECO:0000313" key="13">
    <source>
        <dbReference type="EMBL" id="BCB26650.1"/>
    </source>
</evidence>
<feature type="active site" evidence="7">
    <location>
        <position position="74"/>
    </location>
</feature>
<dbReference type="KEGG" id="slac:SKTS_15360"/>
<dbReference type="InterPro" id="IPR002646">
    <property type="entry name" value="PolA_pol_head_dom"/>
</dbReference>
<keyword evidence="14" id="KW-1185">Reference proteome</keyword>
<feature type="compositionally biased region" description="Basic residues" evidence="9">
    <location>
        <begin position="439"/>
        <end position="448"/>
    </location>
</feature>
<evidence type="ECO:0000256" key="1">
    <source>
        <dbReference type="ARBA" id="ARBA00022664"/>
    </source>
</evidence>
<dbReference type="SUPFAM" id="SSF81301">
    <property type="entry name" value="Nucleotidyltransferase"/>
    <property type="match status" value="1"/>
</dbReference>
<dbReference type="GO" id="GO:0006397">
    <property type="term" value="P:mRNA processing"/>
    <property type="evidence" value="ECO:0007669"/>
    <property type="project" value="UniProtKB-KW"/>
</dbReference>
<evidence type="ECO:0000256" key="4">
    <source>
        <dbReference type="ARBA" id="ARBA00022840"/>
    </source>
</evidence>
<dbReference type="EMBL" id="AP022853">
    <property type="protein sequence ID" value="BCB26650.1"/>
    <property type="molecule type" value="Genomic_DNA"/>
</dbReference>
<comment type="catalytic activity">
    <reaction evidence="7">
        <text>RNA(n) + ATP = RNA(n)-3'-adenine ribonucleotide + diphosphate</text>
        <dbReference type="Rhea" id="RHEA:11332"/>
        <dbReference type="Rhea" id="RHEA-COMP:14527"/>
        <dbReference type="Rhea" id="RHEA-COMP:17347"/>
        <dbReference type="ChEBI" id="CHEBI:30616"/>
        <dbReference type="ChEBI" id="CHEBI:33019"/>
        <dbReference type="ChEBI" id="CHEBI:140395"/>
        <dbReference type="ChEBI" id="CHEBI:173115"/>
        <dbReference type="EC" id="2.7.7.19"/>
    </reaction>
</comment>
<dbReference type="Pfam" id="PF12626">
    <property type="entry name" value="PolyA_pol_arg_C"/>
    <property type="match status" value="1"/>
</dbReference>